<dbReference type="InterPro" id="IPR002491">
    <property type="entry name" value="ABC_transptr_periplasmic_BD"/>
</dbReference>
<organism evidence="6 7">
    <name type="scientific">Paradevosia tibetensis</name>
    <dbReference type="NCBI Taxonomy" id="1447062"/>
    <lineage>
        <taxon>Bacteria</taxon>
        <taxon>Pseudomonadati</taxon>
        <taxon>Pseudomonadota</taxon>
        <taxon>Alphaproteobacteria</taxon>
        <taxon>Hyphomicrobiales</taxon>
        <taxon>Devosiaceae</taxon>
        <taxon>Paradevosia</taxon>
    </lineage>
</organism>
<evidence type="ECO:0000256" key="4">
    <source>
        <dbReference type="ARBA" id="ARBA00022496"/>
    </source>
</evidence>
<dbReference type="Gene3D" id="3.40.50.1980">
    <property type="entry name" value="Nitrogenase molybdenum iron protein domain"/>
    <property type="match status" value="2"/>
</dbReference>
<dbReference type="EMBL" id="CP041690">
    <property type="protein sequence ID" value="QEE19193.1"/>
    <property type="molecule type" value="Genomic_DNA"/>
</dbReference>
<dbReference type="KEGG" id="yti:FNA67_02950"/>
<evidence type="ECO:0000256" key="5">
    <source>
        <dbReference type="ARBA" id="ARBA00022729"/>
    </source>
</evidence>
<evidence type="ECO:0000256" key="1">
    <source>
        <dbReference type="ARBA" id="ARBA00004196"/>
    </source>
</evidence>
<dbReference type="RefSeq" id="WP_147655017.1">
    <property type="nucleotide sequence ID" value="NZ_BMFM01000001.1"/>
</dbReference>
<dbReference type="Proteomes" id="UP000321062">
    <property type="component" value="Chromosome"/>
</dbReference>
<proteinExistence type="inferred from homology"/>
<keyword evidence="4" id="KW-0408">Iron</keyword>
<comment type="subcellular location">
    <subcellularLocation>
        <location evidence="1">Cell envelope</location>
    </subcellularLocation>
</comment>
<protein>
    <submittedName>
        <fullName evidence="6">ABC transporter substrate-binding protein</fullName>
    </submittedName>
</protein>
<dbReference type="AlphaFoldDB" id="A0A5B9DJB1"/>
<dbReference type="PROSITE" id="PS50983">
    <property type="entry name" value="FE_B12_PBP"/>
    <property type="match status" value="1"/>
</dbReference>
<dbReference type="SUPFAM" id="SSF53807">
    <property type="entry name" value="Helical backbone' metal receptor"/>
    <property type="match status" value="1"/>
</dbReference>
<comment type="similarity">
    <text evidence="2">Belongs to the bacterial solute-binding protein 8 family.</text>
</comment>
<dbReference type="OrthoDB" id="1846031at2"/>
<keyword evidence="3" id="KW-0813">Transport</keyword>
<sequence>MTPKGLVAAAFAALVLAIAPPASAQQFPVTVPHLYGDTVIQAPPRRIITLGLNDQDFVYALGLALVGVTEWWGKQPYATWPWAEDERAALKAEPAVGPRELNIEWVLAQNPDLIVAIFTDISEENYRKLSQIAPVVLQPKEFPLWGTPWQEQLRQIDRATSGGTAKAEDIIASLEAKTAAVATRHPEFAGKSATMAAFREGQIALWSADLPTSRFLTSLGFTFPAELDALADDAGWVYLSLEQARMIDLDVVIWPEGKRAEIEALPVYQGLRLAREGRSVWPDPDGPLAAALWFQTPLSIDYVVDQFAPMLAAALDGDPDTTAQ</sequence>
<dbReference type="GO" id="GO:1901678">
    <property type="term" value="P:iron coordination entity transport"/>
    <property type="evidence" value="ECO:0007669"/>
    <property type="project" value="UniProtKB-ARBA"/>
</dbReference>
<gene>
    <name evidence="6" type="ORF">FNA67_02950</name>
</gene>
<evidence type="ECO:0000256" key="3">
    <source>
        <dbReference type="ARBA" id="ARBA00022448"/>
    </source>
</evidence>
<keyword evidence="4" id="KW-0410">Iron transport</keyword>
<evidence type="ECO:0000313" key="7">
    <source>
        <dbReference type="Proteomes" id="UP000321062"/>
    </source>
</evidence>
<dbReference type="PANTHER" id="PTHR30532">
    <property type="entry name" value="IRON III DICITRATE-BINDING PERIPLASMIC PROTEIN"/>
    <property type="match status" value="1"/>
</dbReference>
<accession>A0A5B9DJB1</accession>
<evidence type="ECO:0000256" key="2">
    <source>
        <dbReference type="ARBA" id="ARBA00008814"/>
    </source>
</evidence>
<evidence type="ECO:0000313" key="6">
    <source>
        <dbReference type="EMBL" id="QEE19193.1"/>
    </source>
</evidence>
<dbReference type="PANTHER" id="PTHR30532:SF24">
    <property type="entry name" value="FERRIC ENTEROBACTIN-BINDING PERIPLASMIC PROTEIN FEPB"/>
    <property type="match status" value="1"/>
</dbReference>
<keyword evidence="5" id="KW-0732">Signal</keyword>
<keyword evidence="4" id="KW-0406">Ion transport</keyword>
<dbReference type="GO" id="GO:0030288">
    <property type="term" value="C:outer membrane-bounded periplasmic space"/>
    <property type="evidence" value="ECO:0007669"/>
    <property type="project" value="TreeGrafter"/>
</dbReference>
<dbReference type="InterPro" id="IPR051313">
    <property type="entry name" value="Bact_iron-sidero_bind"/>
</dbReference>
<dbReference type="Pfam" id="PF01497">
    <property type="entry name" value="Peripla_BP_2"/>
    <property type="match status" value="1"/>
</dbReference>
<name>A0A5B9DJB1_9HYPH</name>
<keyword evidence="7" id="KW-1185">Reference proteome</keyword>
<reference evidence="6 7" key="1">
    <citation type="journal article" date="2015" name="Int. J. Syst. Evol. Microbiol.">
        <title>Youhaiella tibetensis gen. nov., sp. nov., isolated from subsurface sediment.</title>
        <authorList>
            <person name="Wang Y.X."/>
            <person name="Huang F.Q."/>
            <person name="Nogi Y."/>
            <person name="Pang S.J."/>
            <person name="Wang P.K."/>
            <person name="Lv J."/>
        </authorList>
    </citation>
    <scope>NUCLEOTIDE SEQUENCE [LARGE SCALE GENOMIC DNA]</scope>
    <source>
        <strain evidence="7">fig4</strain>
    </source>
</reference>